<dbReference type="AlphaFoldDB" id="A0A3M7QJQ1"/>
<proteinExistence type="predicted"/>
<organism evidence="1 2">
    <name type="scientific">Brachionus plicatilis</name>
    <name type="common">Marine rotifer</name>
    <name type="synonym">Brachionus muelleri</name>
    <dbReference type="NCBI Taxonomy" id="10195"/>
    <lineage>
        <taxon>Eukaryota</taxon>
        <taxon>Metazoa</taxon>
        <taxon>Spiralia</taxon>
        <taxon>Gnathifera</taxon>
        <taxon>Rotifera</taxon>
        <taxon>Eurotatoria</taxon>
        <taxon>Monogononta</taxon>
        <taxon>Pseudotrocha</taxon>
        <taxon>Ploima</taxon>
        <taxon>Brachionidae</taxon>
        <taxon>Brachionus</taxon>
    </lineage>
</organism>
<evidence type="ECO:0000313" key="1">
    <source>
        <dbReference type="EMBL" id="RNA11364.1"/>
    </source>
</evidence>
<reference evidence="1 2" key="1">
    <citation type="journal article" date="2018" name="Sci. Rep.">
        <title>Genomic signatures of local adaptation to the degree of environmental predictability in rotifers.</title>
        <authorList>
            <person name="Franch-Gras L."/>
            <person name="Hahn C."/>
            <person name="Garcia-Roger E.M."/>
            <person name="Carmona M.J."/>
            <person name="Serra M."/>
            <person name="Gomez A."/>
        </authorList>
    </citation>
    <scope>NUCLEOTIDE SEQUENCE [LARGE SCALE GENOMIC DNA]</scope>
    <source>
        <strain evidence="1">HYR1</strain>
    </source>
</reference>
<name>A0A3M7QJQ1_BRAPC</name>
<protein>
    <submittedName>
        <fullName evidence="1">Uncharacterized protein</fullName>
    </submittedName>
</protein>
<evidence type="ECO:0000313" key="2">
    <source>
        <dbReference type="Proteomes" id="UP000276133"/>
    </source>
</evidence>
<gene>
    <name evidence="1" type="ORF">BpHYR1_002365</name>
</gene>
<sequence>MTSSIFPAKNVPKRGALERNLREFFKFVFLDRAIPINKICLIVENHVKADSISSSVLSSGLIDQSGFKKDQLADYFTFDGLLIFHH</sequence>
<comment type="caution">
    <text evidence="1">The sequence shown here is derived from an EMBL/GenBank/DDBJ whole genome shotgun (WGS) entry which is preliminary data.</text>
</comment>
<dbReference type="Proteomes" id="UP000276133">
    <property type="component" value="Unassembled WGS sequence"/>
</dbReference>
<accession>A0A3M7QJQ1</accession>
<dbReference type="EMBL" id="REGN01005977">
    <property type="protein sequence ID" value="RNA11364.1"/>
    <property type="molecule type" value="Genomic_DNA"/>
</dbReference>
<keyword evidence="2" id="KW-1185">Reference proteome</keyword>